<reference evidence="13" key="1">
    <citation type="journal article" date="2019" name="Int. J. Syst. Evol. Microbiol.">
        <title>The Global Catalogue of Microorganisms (GCM) 10K type strain sequencing project: providing services to taxonomists for standard genome sequencing and annotation.</title>
        <authorList>
            <consortium name="The Broad Institute Genomics Platform"/>
            <consortium name="The Broad Institute Genome Sequencing Center for Infectious Disease"/>
            <person name="Wu L."/>
            <person name="Ma J."/>
        </authorList>
    </citation>
    <scope>NUCLEOTIDE SEQUENCE [LARGE SCALE GENOMIC DNA]</scope>
    <source>
        <strain evidence="13">JCM 17666</strain>
    </source>
</reference>
<dbReference type="PRINTS" id="PR00344">
    <property type="entry name" value="BCTRLSENSOR"/>
</dbReference>
<dbReference type="InterPro" id="IPR001789">
    <property type="entry name" value="Sig_transdc_resp-reg_receiver"/>
</dbReference>
<keyword evidence="6" id="KW-0418">Kinase</keyword>
<comment type="caution">
    <text evidence="12">The sequence shown here is derived from an EMBL/GenBank/DDBJ whole genome shotgun (WGS) entry which is preliminary data.</text>
</comment>
<evidence type="ECO:0000256" key="2">
    <source>
        <dbReference type="ARBA" id="ARBA00004370"/>
    </source>
</evidence>
<evidence type="ECO:0000259" key="11">
    <source>
        <dbReference type="PROSITE" id="PS50885"/>
    </source>
</evidence>
<dbReference type="Pfam" id="PF00672">
    <property type="entry name" value="HAMP"/>
    <property type="match status" value="1"/>
</dbReference>
<dbReference type="SMART" id="SM00304">
    <property type="entry name" value="HAMP"/>
    <property type="match status" value="1"/>
</dbReference>
<feature type="domain" description="Histidine kinase" evidence="9">
    <location>
        <begin position="281"/>
        <end position="494"/>
    </location>
</feature>
<evidence type="ECO:0000256" key="6">
    <source>
        <dbReference type="ARBA" id="ARBA00022777"/>
    </source>
</evidence>
<evidence type="ECO:0000313" key="13">
    <source>
        <dbReference type="Proteomes" id="UP001501671"/>
    </source>
</evidence>
<keyword evidence="8" id="KW-1133">Transmembrane helix</keyword>
<dbReference type="Gene3D" id="3.30.565.10">
    <property type="entry name" value="Histidine kinase-like ATPase, C-terminal domain"/>
    <property type="match status" value="1"/>
</dbReference>
<dbReference type="PROSITE" id="PS50109">
    <property type="entry name" value="HIS_KIN"/>
    <property type="match status" value="1"/>
</dbReference>
<dbReference type="SMART" id="SM00388">
    <property type="entry name" value="HisKA"/>
    <property type="match status" value="1"/>
</dbReference>
<keyword evidence="13" id="KW-1185">Reference proteome</keyword>
<dbReference type="Pfam" id="PF02518">
    <property type="entry name" value="HATPase_c"/>
    <property type="match status" value="1"/>
</dbReference>
<dbReference type="PROSITE" id="PS50110">
    <property type="entry name" value="RESPONSE_REGULATORY"/>
    <property type="match status" value="1"/>
</dbReference>
<protein>
    <recommendedName>
        <fullName evidence="3">histidine kinase</fullName>
        <ecNumber evidence="3">2.7.13.3</ecNumber>
    </recommendedName>
</protein>
<dbReference type="CDD" id="cd00082">
    <property type="entry name" value="HisKA"/>
    <property type="match status" value="1"/>
</dbReference>
<dbReference type="InterPro" id="IPR003660">
    <property type="entry name" value="HAMP_dom"/>
</dbReference>
<feature type="transmembrane region" description="Helical" evidence="8">
    <location>
        <begin position="26"/>
        <end position="45"/>
    </location>
</feature>
<dbReference type="Gene3D" id="3.40.50.2300">
    <property type="match status" value="1"/>
</dbReference>
<evidence type="ECO:0000256" key="7">
    <source>
        <dbReference type="PROSITE-ProRule" id="PRU00169"/>
    </source>
</evidence>
<dbReference type="InterPro" id="IPR036097">
    <property type="entry name" value="HisK_dim/P_sf"/>
</dbReference>
<evidence type="ECO:0000256" key="1">
    <source>
        <dbReference type="ARBA" id="ARBA00000085"/>
    </source>
</evidence>
<comment type="subcellular location">
    <subcellularLocation>
        <location evidence="2">Membrane</location>
    </subcellularLocation>
</comment>
<dbReference type="CDD" id="cd06225">
    <property type="entry name" value="HAMP"/>
    <property type="match status" value="1"/>
</dbReference>
<keyword evidence="5" id="KW-0808">Transferase</keyword>
<keyword evidence="4 7" id="KW-0597">Phosphoprotein</keyword>
<dbReference type="SMART" id="SM00387">
    <property type="entry name" value="HATPase_c"/>
    <property type="match status" value="1"/>
</dbReference>
<dbReference type="SUPFAM" id="SSF52172">
    <property type="entry name" value="CheY-like"/>
    <property type="match status" value="1"/>
</dbReference>
<dbReference type="Gene3D" id="6.10.340.10">
    <property type="match status" value="1"/>
</dbReference>
<evidence type="ECO:0000259" key="9">
    <source>
        <dbReference type="PROSITE" id="PS50109"/>
    </source>
</evidence>
<dbReference type="EMBL" id="BAABFO010000032">
    <property type="protein sequence ID" value="GAA4342162.1"/>
    <property type="molecule type" value="Genomic_DNA"/>
</dbReference>
<dbReference type="InterPro" id="IPR003594">
    <property type="entry name" value="HATPase_dom"/>
</dbReference>
<feature type="domain" description="Response regulatory" evidence="10">
    <location>
        <begin position="513"/>
        <end position="629"/>
    </location>
</feature>
<dbReference type="Pfam" id="PF00072">
    <property type="entry name" value="Response_reg"/>
    <property type="match status" value="1"/>
</dbReference>
<dbReference type="Proteomes" id="UP001501671">
    <property type="component" value="Unassembled WGS sequence"/>
</dbReference>
<feature type="transmembrane region" description="Helical" evidence="8">
    <location>
        <begin position="171"/>
        <end position="191"/>
    </location>
</feature>
<dbReference type="EC" id="2.7.13.3" evidence="3"/>
<proteinExistence type="predicted"/>
<evidence type="ECO:0000256" key="4">
    <source>
        <dbReference type="ARBA" id="ARBA00022553"/>
    </source>
</evidence>
<dbReference type="InterPro" id="IPR036890">
    <property type="entry name" value="HATPase_C_sf"/>
</dbReference>
<accession>A0ABP8HPD0</accession>
<dbReference type="SUPFAM" id="SSF55874">
    <property type="entry name" value="ATPase domain of HSP90 chaperone/DNA topoisomerase II/histidine kinase"/>
    <property type="match status" value="1"/>
</dbReference>
<dbReference type="Gene3D" id="1.10.287.130">
    <property type="match status" value="1"/>
</dbReference>
<dbReference type="SUPFAM" id="SSF158472">
    <property type="entry name" value="HAMP domain-like"/>
    <property type="match status" value="1"/>
</dbReference>
<comment type="catalytic activity">
    <reaction evidence="1">
        <text>ATP + protein L-histidine = ADP + protein N-phospho-L-histidine.</text>
        <dbReference type="EC" id="2.7.13.3"/>
    </reaction>
</comment>
<dbReference type="InterPro" id="IPR004358">
    <property type="entry name" value="Sig_transdc_His_kin-like_C"/>
</dbReference>
<evidence type="ECO:0000259" key="10">
    <source>
        <dbReference type="PROSITE" id="PS50110"/>
    </source>
</evidence>
<dbReference type="InterPro" id="IPR011006">
    <property type="entry name" value="CheY-like_superfamily"/>
</dbReference>
<organism evidence="12 13">
    <name type="scientific">Pigmentiphaga soli</name>
    <dbReference type="NCBI Taxonomy" id="1007095"/>
    <lineage>
        <taxon>Bacteria</taxon>
        <taxon>Pseudomonadati</taxon>
        <taxon>Pseudomonadota</taxon>
        <taxon>Betaproteobacteria</taxon>
        <taxon>Burkholderiales</taxon>
        <taxon>Alcaligenaceae</taxon>
        <taxon>Pigmentiphaga</taxon>
    </lineage>
</organism>
<name>A0ABP8HPD0_9BURK</name>
<dbReference type="SUPFAM" id="SSF47384">
    <property type="entry name" value="Homodimeric domain of signal transducing histidine kinase"/>
    <property type="match status" value="1"/>
</dbReference>
<feature type="modified residue" description="4-aspartylphosphate" evidence="7">
    <location>
        <position position="564"/>
    </location>
</feature>
<sequence>MSATESASAGVAAASGRRAGSLGRDLIWLGVLPCALAAVALTAWFTRTQLDTLETAFRTEGHAVARQVAIAGGLPLYAGDLPTLRHIAESTVAAHVASRVEIGNAGELQVDAGVPAAELRQARAFFAPVAVRSGDWPSDFARAPGAEPQYRTIGSVRVFLDASALRRERTISLTAGAGIALLALALAWLSGRHVARAVLRPLRRISSTVAALHGGRLDARCGPCGRHEIASLASDIDRLAERLQTDVQQRERRIREATAEAVARTYQAEQATLARTRFLAAASHDLRQPLHAMGLFIDSLLPGATPDQQPALERLHESTQVMSTLLDDLLDISRLDARVLKPSLAPVALSTLFGQLDTVHGAHARERGVRLLWRDRRQAVVTDPALTLRVIGNLVHNAVRNAEGGTVLVTARRTAGGRVRIEVRDNGTGIARVHQARIFDEFYQVGNPGRDRRKGFGLGLSICSRIAQLLDTEIRLRSEPGRGSTFSFELPQTDLSATPVNAGETPPPIKPLCCLVVDDNEAILDGTASLLGNWGCKVDRAASAEIAVDQLDRNGAAYDIVLCDLQLRDAEDGLAVIAQARRLAPQALAVLVSGATTPDTLRRLQRDGIPLLTKPVAPARLRALLATRRAG</sequence>
<gene>
    <name evidence="12" type="ORF">GCM10023144_43850</name>
</gene>
<feature type="domain" description="HAMP" evidence="11">
    <location>
        <begin position="196"/>
        <end position="248"/>
    </location>
</feature>
<dbReference type="CDD" id="cd00156">
    <property type="entry name" value="REC"/>
    <property type="match status" value="1"/>
</dbReference>
<dbReference type="Pfam" id="PF00512">
    <property type="entry name" value="HisKA"/>
    <property type="match status" value="1"/>
</dbReference>
<evidence type="ECO:0000256" key="5">
    <source>
        <dbReference type="ARBA" id="ARBA00022679"/>
    </source>
</evidence>
<keyword evidence="8" id="KW-0812">Transmembrane</keyword>
<dbReference type="PROSITE" id="PS50885">
    <property type="entry name" value="HAMP"/>
    <property type="match status" value="1"/>
</dbReference>
<evidence type="ECO:0000256" key="8">
    <source>
        <dbReference type="SAM" id="Phobius"/>
    </source>
</evidence>
<keyword evidence="8" id="KW-0472">Membrane</keyword>
<evidence type="ECO:0000313" key="12">
    <source>
        <dbReference type="EMBL" id="GAA4342162.1"/>
    </source>
</evidence>
<dbReference type="PANTHER" id="PTHR43047:SF9">
    <property type="entry name" value="HISTIDINE KINASE"/>
    <property type="match status" value="1"/>
</dbReference>
<dbReference type="PANTHER" id="PTHR43047">
    <property type="entry name" value="TWO-COMPONENT HISTIDINE PROTEIN KINASE"/>
    <property type="match status" value="1"/>
</dbReference>
<evidence type="ECO:0000256" key="3">
    <source>
        <dbReference type="ARBA" id="ARBA00012438"/>
    </source>
</evidence>
<dbReference type="InterPro" id="IPR005467">
    <property type="entry name" value="His_kinase_dom"/>
</dbReference>
<dbReference type="InterPro" id="IPR003661">
    <property type="entry name" value="HisK_dim/P_dom"/>
</dbReference>
<dbReference type="RefSeq" id="WP_345252071.1">
    <property type="nucleotide sequence ID" value="NZ_BAABFO010000032.1"/>
</dbReference>
<dbReference type="SMART" id="SM00448">
    <property type="entry name" value="REC"/>
    <property type="match status" value="1"/>
</dbReference>